<dbReference type="PANTHER" id="PTHR36933:SF1">
    <property type="entry name" value="SLL0788 PROTEIN"/>
    <property type="match status" value="1"/>
</dbReference>
<name>A0A1H0CPV9_9ACTN</name>
<proteinExistence type="predicted"/>
<evidence type="ECO:0000313" key="4">
    <source>
        <dbReference type="Proteomes" id="UP000199004"/>
    </source>
</evidence>
<feature type="chain" id="PRO_5011432993" evidence="1">
    <location>
        <begin position="18"/>
        <end position="179"/>
    </location>
</feature>
<gene>
    <name evidence="3" type="ORF">SAMN05192576_2489</name>
</gene>
<dbReference type="EMBL" id="FNIC01000003">
    <property type="protein sequence ID" value="SDN59863.1"/>
    <property type="molecule type" value="Genomic_DNA"/>
</dbReference>
<dbReference type="InterPro" id="IPR005183">
    <property type="entry name" value="DUF305_CopM-like"/>
</dbReference>
<protein>
    <submittedName>
        <fullName evidence="3">Uncharacterized conserved protein, DUF305 family</fullName>
    </submittedName>
</protein>
<dbReference type="Proteomes" id="UP000199004">
    <property type="component" value="Unassembled WGS sequence"/>
</dbReference>
<dbReference type="Gene3D" id="1.20.1260.10">
    <property type="match status" value="1"/>
</dbReference>
<reference evidence="4" key="1">
    <citation type="submission" date="2016-10" db="EMBL/GenBank/DDBJ databases">
        <authorList>
            <person name="Varghese N."/>
            <person name="Submissions S."/>
        </authorList>
    </citation>
    <scope>NUCLEOTIDE SEQUENCE [LARGE SCALE GENOMIC DNA]</scope>
    <source>
        <strain evidence="4">CGMCC 1.11147</strain>
    </source>
</reference>
<keyword evidence="1" id="KW-0732">Signal</keyword>
<keyword evidence="4" id="KW-1185">Reference proteome</keyword>
<evidence type="ECO:0000256" key="1">
    <source>
        <dbReference type="SAM" id="SignalP"/>
    </source>
</evidence>
<feature type="domain" description="DUF305" evidence="2">
    <location>
        <begin position="35"/>
        <end position="178"/>
    </location>
</feature>
<dbReference type="AlphaFoldDB" id="A0A1H0CPV9"/>
<organism evidence="3 4">
    <name type="scientific">Nocardioides szechwanensis</name>
    <dbReference type="NCBI Taxonomy" id="1005944"/>
    <lineage>
        <taxon>Bacteria</taxon>
        <taxon>Bacillati</taxon>
        <taxon>Actinomycetota</taxon>
        <taxon>Actinomycetes</taxon>
        <taxon>Propionibacteriales</taxon>
        <taxon>Nocardioidaceae</taxon>
        <taxon>Nocardioides</taxon>
    </lineage>
</organism>
<accession>A0A1H0CPV9</accession>
<evidence type="ECO:0000259" key="2">
    <source>
        <dbReference type="Pfam" id="PF03713"/>
    </source>
</evidence>
<dbReference type="InterPro" id="IPR012347">
    <property type="entry name" value="Ferritin-like"/>
</dbReference>
<feature type="signal peptide" evidence="1">
    <location>
        <begin position="1"/>
        <end position="17"/>
    </location>
</feature>
<sequence>MVLVVGLALAPALTACGADEEPSDASSSGDHNAADVTFASEMIQHHAQALVMVDLTVGRELDPEFQRLTEAIRDAQAPEIEVMADWLVGWGEEVPATDRDHVNAEHGDEGHGDLTELEAAEGDEFRSLWLEQMIAHHEGAIAMAETEKADGDYPAAVDLAETIIEAQSAEIERMQELLG</sequence>
<dbReference type="STRING" id="1005944.SAMN05192576_2489"/>
<evidence type="ECO:0000313" key="3">
    <source>
        <dbReference type="EMBL" id="SDN59863.1"/>
    </source>
</evidence>
<dbReference type="Pfam" id="PF03713">
    <property type="entry name" value="DUF305"/>
    <property type="match status" value="1"/>
</dbReference>
<dbReference type="PANTHER" id="PTHR36933">
    <property type="entry name" value="SLL0788 PROTEIN"/>
    <property type="match status" value="1"/>
</dbReference>